<evidence type="ECO:0000313" key="1">
    <source>
        <dbReference type="EMBL" id="SEL45789.1"/>
    </source>
</evidence>
<reference evidence="1 2" key="1">
    <citation type="submission" date="2016-10" db="EMBL/GenBank/DDBJ databases">
        <authorList>
            <person name="de Groot N.N."/>
        </authorList>
    </citation>
    <scope>NUCLEOTIDE SEQUENCE [LARGE SCALE GENOMIC DNA]</scope>
    <source>
        <strain evidence="1 2">DSM 21039</strain>
    </source>
</reference>
<dbReference type="RefSeq" id="WP_089909335.1">
    <property type="nucleotide sequence ID" value="NZ_FOBB01000002.1"/>
</dbReference>
<evidence type="ECO:0000313" key="2">
    <source>
        <dbReference type="Proteomes" id="UP000198984"/>
    </source>
</evidence>
<dbReference type="Proteomes" id="UP000198984">
    <property type="component" value="Unassembled WGS sequence"/>
</dbReference>
<dbReference type="AlphaFoldDB" id="A0A1H7QD96"/>
<sequence length="464" mass="53262">MSHLINKLQFEVSCPDEELALNLRYNFSLTYQEQIMEVVDRVCSKYVDDKEWLRIDKLEIDLGKFSPQGFNTRFSEVFLAKFEQAFQQKLAGISLVQRQQARQLSYAEMWQHFLLKGSLPWWVDETELNLQEVTAQLLQQQPAAMLDFFQAQRAHPHLWQRLALQFSNDIKAQIITLFPALANAQGLLQEWQQTIRARAVPALAAASPEKIVNLILESAPLLLQATADKNVVWQVFADHLPNLFIITPEQESSVVEPLLVTLAIEKGLQLPDATPTAVKKEALLPGSLFQTDYNTHAEEEQYTVRHAGVILLAAFLRPFFTTLELWDGKEWKSKDACYRAVHLLKYLCTGQQQAPEYSLVMEKICCGLPLDEPVPLDLELTEKEIAESTLLLESIIGHWKMLKNTSVNGLRETFLKRDGILSRQEKNWRLQVEQKTLDVLLDSIPWGFSTISLPWNGYLIFVEW</sequence>
<gene>
    <name evidence="1" type="ORF">SAMN04488505_102314</name>
</gene>
<dbReference type="EMBL" id="FOBB01000002">
    <property type="protein sequence ID" value="SEL45789.1"/>
    <property type="molecule type" value="Genomic_DNA"/>
</dbReference>
<dbReference type="STRING" id="573321.SAMN04488505_102314"/>
<accession>A0A1H7QD96</accession>
<dbReference type="InterPro" id="IPR045538">
    <property type="entry name" value="CIS_TMP"/>
</dbReference>
<name>A0A1H7QD96_9BACT</name>
<protein>
    <submittedName>
        <fullName evidence="1">Uncharacterized protein</fullName>
    </submittedName>
</protein>
<proteinExistence type="predicted"/>
<dbReference type="Pfam" id="PF19268">
    <property type="entry name" value="CIS_TMP"/>
    <property type="match status" value="1"/>
</dbReference>
<organism evidence="1 2">
    <name type="scientific">Chitinophaga rupis</name>
    <dbReference type="NCBI Taxonomy" id="573321"/>
    <lineage>
        <taxon>Bacteria</taxon>
        <taxon>Pseudomonadati</taxon>
        <taxon>Bacteroidota</taxon>
        <taxon>Chitinophagia</taxon>
        <taxon>Chitinophagales</taxon>
        <taxon>Chitinophagaceae</taxon>
        <taxon>Chitinophaga</taxon>
    </lineage>
</organism>
<keyword evidence="2" id="KW-1185">Reference proteome</keyword>
<dbReference type="OrthoDB" id="1488184at2"/>